<dbReference type="EMBL" id="JAKLWS010000130">
    <property type="protein sequence ID" value="MCG2591155.1"/>
    <property type="molecule type" value="Genomic_DNA"/>
</dbReference>
<evidence type="ECO:0000313" key="2">
    <source>
        <dbReference type="Proteomes" id="UP001165366"/>
    </source>
</evidence>
<feature type="non-terminal residue" evidence="1">
    <location>
        <position position="112"/>
    </location>
</feature>
<dbReference type="RefSeq" id="WP_237856713.1">
    <property type="nucleotide sequence ID" value="NZ_JAKLWS010000130.1"/>
</dbReference>
<sequence length="112" mass="13438">DALRLALEKGASSESATAWLNYQYEQKRWIEILDALEAIQERYPGEASEWNGYKVLVQIQMGEFEKAWEDGEELQLPRGHFLMAVELFEENREWEWALRWINHIIDVWPHYK</sequence>
<gene>
    <name evidence="1" type="ORF">L6773_21500</name>
</gene>
<comment type="caution">
    <text evidence="1">The sequence shown here is derived from an EMBL/GenBank/DDBJ whole genome shotgun (WGS) entry which is preliminary data.</text>
</comment>
<accession>A0ABS9KJX3</accession>
<evidence type="ECO:0000313" key="1">
    <source>
        <dbReference type="EMBL" id="MCG2591155.1"/>
    </source>
</evidence>
<proteinExistence type="predicted"/>
<name>A0ABS9KJX3_9BACT</name>
<dbReference type="Proteomes" id="UP001165366">
    <property type="component" value="Unassembled WGS sequence"/>
</dbReference>
<protein>
    <recommendedName>
        <fullName evidence="3">Tetratricopeptide repeat protein</fullName>
    </recommendedName>
</protein>
<evidence type="ECO:0008006" key="3">
    <source>
        <dbReference type="Google" id="ProtNLM"/>
    </source>
</evidence>
<reference evidence="1" key="2">
    <citation type="submission" date="2024-05" db="EMBL/GenBank/DDBJ databases">
        <title>Rhodohalobacter halophilus gen. nov., sp. nov., a moderately halophilic member of the family Balneolaceae.</title>
        <authorList>
            <person name="Xia J."/>
        </authorList>
    </citation>
    <scope>NUCLEOTIDE SEQUENCE</scope>
    <source>
        <strain evidence="1">WB101</strain>
    </source>
</reference>
<keyword evidence="2" id="KW-1185">Reference proteome</keyword>
<feature type="non-terminal residue" evidence="1">
    <location>
        <position position="1"/>
    </location>
</feature>
<organism evidence="1 2">
    <name type="scientific">Rhodohalobacter sulfatireducens</name>
    <dbReference type="NCBI Taxonomy" id="2911366"/>
    <lineage>
        <taxon>Bacteria</taxon>
        <taxon>Pseudomonadati</taxon>
        <taxon>Balneolota</taxon>
        <taxon>Balneolia</taxon>
        <taxon>Balneolales</taxon>
        <taxon>Balneolaceae</taxon>
        <taxon>Rhodohalobacter</taxon>
    </lineage>
</organism>
<reference evidence="1" key="1">
    <citation type="submission" date="2022-01" db="EMBL/GenBank/DDBJ databases">
        <authorList>
            <person name="Wang Y."/>
        </authorList>
    </citation>
    <scope>NUCLEOTIDE SEQUENCE</scope>
    <source>
        <strain evidence="1">WB101</strain>
    </source>
</reference>